<dbReference type="RefSeq" id="WP_111061499.1">
    <property type="nucleotide sequence ID" value="NZ_JBHUCU010000007.1"/>
</dbReference>
<accession>A0A2W1NUZ5</accession>
<proteinExistence type="predicted"/>
<name>A0A2W1NUZ5_9FLAO</name>
<gene>
    <name evidence="1" type="ORF">DNU06_01845</name>
</gene>
<protein>
    <recommendedName>
        <fullName evidence="3">Late embryogenesis abundant protein LEA-2 subgroup domain-containing protein</fullName>
    </recommendedName>
</protein>
<evidence type="ECO:0000313" key="2">
    <source>
        <dbReference type="Proteomes" id="UP000249248"/>
    </source>
</evidence>
<dbReference type="Proteomes" id="UP000249248">
    <property type="component" value="Unassembled WGS sequence"/>
</dbReference>
<evidence type="ECO:0008006" key="3">
    <source>
        <dbReference type="Google" id="ProtNLM"/>
    </source>
</evidence>
<dbReference type="EMBL" id="QKSB01000001">
    <property type="protein sequence ID" value="PZE18598.1"/>
    <property type="molecule type" value="Genomic_DNA"/>
</dbReference>
<reference evidence="1 2" key="1">
    <citation type="submission" date="2018-06" db="EMBL/GenBank/DDBJ databases">
        <title>The draft genome sequence of Crocinitomix sp. SM1701.</title>
        <authorList>
            <person name="Zhang X."/>
        </authorList>
    </citation>
    <scope>NUCLEOTIDE SEQUENCE [LARGE SCALE GENOMIC DNA]</scope>
    <source>
        <strain evidence="1 2">SM1701</strain>
    </source>
</reference>
<dbReference type="OrthoDB" id="1467598at2"/>
<organism evidence="1 2">
    <name type="scientific">Putridiphycobacter roseus</name>
    <dbReference type="NCBI Taxonomy" id="2219161"/>
    <lineage>
        <taxon>Bacteria</taxon>
        <taxon>Pseudomonadati</taxon>
        <taxon>Bacteroidota</taxon>
        <taxon>Flavobacteriia</taxon>
        <taxon>Flavobacteriales</taxon>
        <taxon>Crocinitomicaceae</taxon>
        <taxon>Putridiphycobacter</taxon>
    </lineage>
</organism>
<dbReference type="Gene3D" id="2.60.40.1820">
    <property type="match status" value="1"/>
</dbReference>
<sequence>MKWYFWLCFNFFITFNSFSSFWYKDLEFLAIENFSVAKGEDKIAISFDYVINNLNWYNITIKPSVLNLNIADTDCGEVLVLDKINIKRKTKGAYKFTLIGETSNFLKSGFSSIWTMLSKGEIDFILKGDLKAGVFGMTKKWKMEYIYKMTWNEFMSFF</sequence>
<keyword evidence="2" id="KW-1185">Reference proteome</keyword>
<dbReference type="AlphaFoldDB" id="A0A2W1NUZ5"/>
<evidence type="ECO:0000313" key="1">
    <source>
        <dbReference type="EMBL" id="PZE18598.1"/>
    </source>
</evidence>
<comment type="caution">
    <text evidence="1">The sequence shown here is derived from an EMBL/GenBank/DDBJ whole genome shotgun (WGS) entry which is preliminary data.</text>
</comment>